<dbReference type="Pfam" id="PF14645">
    <property type="entry name" value="Chibby"/>
    <property type="match status" value="1"/>
</dbReference>
<dbReference type="Proteomes" id="UP000694843">
    <property type="component" value="Unplaced"/>
</dbReference>
<reference evidence="4" key="1">
    <citation type="submission" date="2025-08" db="UniProtKB">
        <authorList>
            <consortium name="RefSeq"/>
        </authorList>
    </citation>
    <scope>IDENTIFICATION</scope>
    <source>
        <tissue evidence="4">Whole organism</tissue>
    </source>
</reference>
<dbReference type="OMA" id="KKMPPWK"/>
<evidence type="ECO:0000256" key="2">
    <source>
        <dbReference type="SAM" id="MobiDB-lite"/>
    </source>
</evidence>
<dbReference type="KEGG" id="hazt:108678336"/>
<dbReference type="OrthoDB" id="2145765at2759"/>
<evidence type="ECO:0000256" key="1">
    <source>
        <dbReference type="SAM" id="Coils"/>
    </source>
</evidence>
<feature type="compositionally biased region" description="Polar residues" evidence="2">
    <location>
        <begin position="18"/>
        <end position="29"/>
    </location>
</feature>
<dbReference type="AlphaFoldDB" id="A0A8B7PAI7"/>
<accession>A0A8B7PAI7</accession>
<protein>
    <submittedName>
        <fullName evidence="4">Protein chibby homolog 1-like</fullName>
    </submittedName>
</protein>
<feature type="region of interest" description="Disordered" evidence="2">
    <location>
        <begin position="1"/>
        <end position="29"/>
    </location>
</feature>
<gene>
    <name evidence="4" type="primary">LOC108678336</name>
</gene>
<feature type="coiled-coil region" evidence="1">
    <location>
        <begin position="78"/>
        <end position="126"/>
    </location>
</feature>
<sequence>MPLRWFGRSFSPGKGPPQRSSSLSALNRSPAQLPATLAQDYNRIDMRLSKDQLATFEDGTWRLSGRGDVADRIVHRADQKLLDTIEKLQAENRELKLKTELLLDMLTEKSAEHQIAEQALKKLQAKTRS</sequence>
<dbReference type="CTD" id="12420"/>
<dbReference type="GeneID" id="108678336"/>
<dbReference type="RefSeq" id="XP_018022206.1">
    <property type="nucleotide sequence ID" value="XM_018166717.2"/>
</dbReference>
<name>A0A8B7PAI7_HYAAZ</name>
<evidence type="ECO:0000313" key="4">
    <source>
        <dbReference type="RefSeq" id="XP_018022206.1"/>
    </source>
</evidence>
<evidence type="ECO:0000313" key="3">
    <source>
        <dbReference type="Proteomes" id="UP000694843"/>
    </source>
</evidence>
<keyword evidence="3" id="KW-1185">Reference proteome</keyword>
<keyword evidence="1" id="KW-0175">Coiled coil</keyword>
<organism evidence="3 4">
    <name type="scientific">Hyalella azteca</name>
    <name type="common">Amphipod</name>
    <dbReference type="NCBI Taxonomy" id="294128"/>
    <lineage>
        <taxon>Eukaryota</taxon>
        <taxon>Metazoa</taxon>
        <taxon>Ecdysozoa</taxon>
        <taxon>Arthropoda</taxon>
        <taxon>Crustacea</taxon>
        <taxon>Multicrustacea</taxon>
        <taxon>Malacostraca</taxon>
        <taxon>Eumalacostraca</taxon>
        <taxon>Peracarida</taxon>
        <taxon>Amphipoda</taxon>
        <taxon>Senticaudata</taxon>
        <taxon>Talitrida</taxon>
        <taxon>Talitroidea</taxon>
        <taxon>Hyalellidae</taxon>
        <taxon>Hyalella</taxon>
    </lineage>
</organism>
<proteinExistence type="predicted"/>
<dbReference type="InterPro" id="IPR028118">
    <property type="entry name" value="Chibby_fam"/>
</dbReference>